<dbReference type="CDD" id="cd04084">
    <property type="entry name" value="CBM6_xylanase-like"/>
    <property type="match status" value="1"/>
</dbReference>
<dbReference type="SUPFAM" id="SSF51445">
    <property type="entry name" value="(Trans)glycosidases"/>
    <property type="match status" value="1"/>
</dbReference>
<reference evidence="8" key="1">
    <citation type="submission" date="2016-10" db="EMBL/GenBank/DDBJ databases">
        <authorList>
            <person name="Varghese N."/>
            <person name="Submissions S."/>
        </authorList>
    </citation>
    <scope>NUCLEOTIDE SEQUENCE [LARGE SCALE GENOMIC DNA]</scope>
    <source>
        <strain evidence="8">DSM 45459</strain>
    </source>
</reference>
<dbReference type="PROSITE" id="PS51318">
    <property type="entry name" value="TAT"/>
    <property type="match status" value="1"/>
</dbReference>
<dbReference type="GO" id="GO:0031222">
    <property type="term" value="P:arabinan catabolic process"/>
    <property type="evidence" value="ECO:0007669"/>
    <property type="project" value="TreeGrafter"/>
</dbReference>
<dbReference type="Gene3D" id="2.60.40.10">
    <property type="entry name" value="Immunoglobulins"/>
    <property type="match status" value="1"/>
</dbReference>
<dbReference type="EMBL" id="FNKO01000001">
    <property type="protein sequence ID" value="SDQ21571.1"/>
    <property type="molecule type" value="Genomic_DNA"/>
</dbReference>
<dbReference type="SUPFAM" id="SSF50405">
    <property type="entry name" value="Actin-crosslinking proteins"/>
    <property type="match status" value="1"/>
</dbReference>
<keyword evidence="2" id="KW-0732">Signal</keyword>
<evidence type="ECO:0000256" key="1">
    <source>
        <dbReference type="ARBA" id="ARBA00005336"/>
    </source>
</evidence>
<evidence type="ECO:0000256" key="2">
    <source>
        <dbReference type="ARBA" id="ARBA00022729"/>
    </source>
</evidence>
<dbReference type="PANTHER" id="PTHR42721:SF3">
    <property type="entry name" value="BETA-D-XYLOSIDASE 5-RELATED"/>
    <property type="match status" value="1"/>
</dbReference>
<dbReference type="GO" id="GO:0009044">
    <property type="term" value="F:xylan 1,4-beta-xylosidase activity"/>
    <property type="evidence" value="ECO:0007669"/>
    <property type="project" value="InterPro"/>
</dbReference>
<evidence type="ECO:0000259" key="6">
    <source>
        <dbReference type="PROSITE" id="PS51175"/>
    </source>
</evidence>
<evidence type="ECO:0000256" key="5">
    <source>
        <dbReference type="ARBA" id="ARBA00074219"/>
    </source>
</evidence>
<dbReference type="SMART" id="SM01217">
    <property type="entry name" value="Fn3_like"/>
    <property type="match status" value="1"/>
</dbReference>
<feature type="domain" description="CBM6" evidence="6">
    <location>
        <begin position="879"/>
        <end position="1001"/>
    </location>
</feature>
<dbReference type="Gene3D" id="3.20.20.300">
    <property type="entry name" value="Glycoside hydrolase, family 3, N-terminal domain"/>
    <property type="match status" value="1"/>
</dbReference>
<dbReference type="Gene3D" id="3.40.50.1700">
    <property type="entry name" value="Glycoside hydrolase family 3 C-terminal domain"/>
    <property type="match status" value="1"/>
</dbReference>
<keyword evidence="3" id="KW-0378">Hydrolase</keyword>
<dbReference type="SUPFAM" id="SSF52279">
    <property type="entry name" value="Beta-D-glucan exohydrolase, C-terminal domain"/>
    <property type="match status" value="1"/>
</dbReference>
<dbReference type="PROSITE" id="PS51175">
    <property type="entry name" value="CBM6"/>
    <property type="match status" value="1"/>
</dbReference>
<dbReference type="InterPro" id="IPR006311">
    <property type="entry name" value="TAT_signal"/>
</dbReference>
<dbReference type="InterPro" id="IPR036962">
    <property type="entry name" value="Glyco_hydro_3_N_sf"/>
</dbReference>
<evidence type="ECO:0000313" key="7">
    <source>
        <dbReference type="EMBL" id="SDQ21571.1"/>
    </source>
</evidence>
<dbReference type="GO" id="GO:0046556">
    <property type="term" value="F:alpha-L-arabinofuranosidase activity"/>
    <property type="evidence" value="ECO:0007669"/>
    <property type="project" value="TreeGrafter"/>
</dbReference>
<dbReference type="InterPro" id="IPR017853">
    <property type="entry name" value="GH"/>
</dbReference>
<dbReference type="Pfam" id="PF03422">
    <property type="entry name" value="CBM_6"/>
    <property type="match status" value="1"/>
</dbReference>
<gene>
    <name evidence="7" type="ORF">SAMN04489718_0803</name>
</gene>
<dbReference type="Gene3D" id="2.60.120.380">
    <property type="match status" value="1"/>
</dbReference>
<dbReference type="SUPFAM" id="SSF49785">
    <property type="entry name" value="Galactose-binding domain-like"/>
    <property type="match status" value="1"/>
</dbReference>
<organism evidence="7 8">
    <name type="scientific">Actinopolyspora saharensis</name>
    <dbReference type="NCBI Taxonomy" id="995062"/>
    <lineage>
        <taxon>Bacteria</taxon>
        <taxon>Bacillati</taxon>
        <taxon>Actinomycetota</taxon>
        <taxon>Actinomycetes</taxon>
        <taxon>Actinopolysporales</taxon>
        <taxon>Actinopolysporaceae</taxon>
        <taxon>Actinopolyspora</taxon>
    </lineage>
</organism>
<dbReference type="GO" id="GO:0030246">
    <property type="term" value="F:carbohydrate binding"/>
    <property type="evidence" value="ECO:0007669"/>
    <property type="project" value="InterPro"/>
</dbReference>
<dbReference type="InterPro" id="IPR026891">
    <property type="entry name" value="Fn3-like"/>
</dbReference>
<dbReference type="Pfam" id="PF14310">
    <property type="entry name" value="Fn3-like"/>
    <property type="match status" value="1"/>
</dbReference>
<dbReference type="Pfam" id="PF00933">
    <property type="entry name" value="Glyco_hydro_3"/>
    <property type="match status" value="1"/>
</dbReference>
<dbReference type="Proteomes" id="UP000199301">
    <property type="component" value="Unassembled WGS sequence"/>
</dbReference>
<dbReference type="InterPro" id="IPR008979">
    <property type="entry name" value="Galactose-bd-like_sf"/>
</dbReference>
<dbReference type="InterPro" id="IPR008999">
    <property type="entry name" value="Actin-crosslinking"/>
</dbReference>
<dbReference type="InterPro" id="IPR006584">
    <property type="entry name" value="Cellulose-bd_IV"/>
</dbReference>
<dbReference type="GO" id="GO:0008422">
    <property type="term" value="F:beta-glucosidase activity"/>
    <property type="evidence" value="ECO:0007669"/>
    <property type="project" value="UniProtKB-ARBA"/>
</dbReference>
<dbReference type="InterPro" id="IPR013783">
    <property type="entry name" value="Ig-like_fold"/>
</dbReference>
<dbReference type="CDD" id="cd23343">
    <property type="entry name" value="beta-trefoil_FSCN_BglX-like"/>
    <property type="match status" value="1"/>
</dbReference>
<dbReference type="Pfam" id="PF01915">
    <property type="entry name" value="Glyco_hydro_3_C"/>
    <property type="match status" value="1"/>
</dbReference>
<dbReference type="Gene3D" id="2.60.120.260">
    <property type="entry name" value="Galactose-binding domain-like"/>
    <property type="match status" value="1"/>
</dbReference>
<dbReference type="GO" id="GO:0045493">
    <property type="term" value="P:xylan catabolic process"/>
    <property type="evidence" value="ECO:0007669"/>
    <property type="project" value="InterPro"/>
</dbReference>
<dbReference type="InterPro" id="IPR044993">
    <property type="entry name" value="BXL"/>
</dbReference>
<sequence>MHPNSPNPLSRRRVLSLAAGAAAGTALTGVLPGSAAAAAPGSPGFRDPALPTRQRVEDLLGRLTRDEKVALLHQYQPAIPRLGIAAFKTGTEALHGLAWSTDRHDDGAVVTATATVFPQAIGLASTWDPELVERVGEAVGTEARGYHSDNPDVWGLQLWAPTVNLLRDPRWGRNEEGYSEDPHLTGVISTAYGRGIQGPDPERLRAAPVLKHYLANNNEVHRHTTSAMLPPRVKREYYERAFEPALSADAATGAMSAYNLVNGRPMTVHHDFDELLRGWAPRPLFNVTDAGGPNNLTGDQNYHATQPEADAAILKAGLDSFTVDDTDSARTISAINTALDEELLSESDVDEAVRHLLSIRVRLGEFDPHGGPYGRIGREVVDSPAHRSLARRAAARATVLLKNEHETLPLSPARTNRIAVIGPLSDTLYTDWYSGALPYEVTPLRGIRAALGASTAVTSSEGVDRIALATPDGRRVTATDDEQPLRLTSGAGAATRFDVFDWGQGIVTLRAAANGKYLSYEPTGRTLVNDAAQPNGWNVRQRFKLRAHADGHVLEYAGYDADESWFGDRKYVTVDDNGRLVVTADSPEAATTFTREVLRHGRDAAVAAAGEADVAVVVAGSMPLINARETDDRESMDLAPQQRKVLELVHRANPNTVLVLQTSYPVTITRAQDTLPAILWTTHAGAETGNALADVLLGRANPAGRLTQTWPRSVADLPDLLDYDVIKSARTYQYSTATPLYPFGHGLSYTTFDYGALRLSEPVIDADGASRVSVTVRNTGRRAGDEVVQLYTHQRQSRNPQPRKRLRAFRRVHLEPGQRRTVEFTLRGADLAHWDVTRQRWVVEAATHDLLLGSSSADVRSRRALRVRGETIPPRDLHRQTSAVDFDDYAGVTLTDRSKQHGTAVTPSEGQGWILFRDVDLGPGTGGITALVANASAAATRLSVRLDDPTGRELGALTAPATGDEYSYRRVRSRLTRARGRHDVYLVLDGPGRIAAFHFDR</sequence>
<evidence type="ECO:0000313" key="8">
    <source>
        <dbReference type="Proteomes" id="UP000199301"/>
    </source>
</evidence>
<dbReference type="OrthoDB" id="3187562at2"/>
<accession>A0A1H0Z346</accession>
<dbReference type="InterPro" id="IPR005084">
    <property type="entry name" value="CBM6"/>
</dbReference>
<name>A0A1H0Z346_9ACTN</name>
<dbReference type="AlphaFoldDB" id="A0A1H0Z346"/>
<proteinExistence type="inferred from homology"/>
<dbReference type="InterPro" id="IPR001764">
    <property type="entry name" value="Glyco_hydro_3_N"/>
</dbReference>
<dbReference type="STRING" id="995062.SAMN04489718_0803"/>
<protein>
    <recommendedName>
        <fullName evidence="5">Exo-alpha-(1-&gt;6)-L-arabinopyranosidase</fullName>
    </recommendedName>
</protein>
<dbReference type="InterPro" id="IPR036881">
    <property type="entry name" value="Glyco_hydro_3_C_sf"/>
</dbReference>
<dbReference type="FunFam" id="2.60.40.10:FF:000495">
    <property type="entry name" value="Periplasmic beta-glucosidase"/>
    <property type="match status" value="1"/>
</dbReference>
<keyword evidence="8" id="KW-1185">Reference proteome</keyword>
<comment type="similarity">
    <text evidence="1">Belongs to the glycosyl hydrolase 3 family.</text>
</comment>
<comment type="function">
    <text evidence="4">Catalyzes the hydrolysis of a non-reducing terminal alpha-L-arabinopyranosidic linkage in ginsenoside Rb2 (alpha-L-arabinopyranosyl-(1-&gt;6)-alpha-D-glucopyranosyl) to release alpha-D-glucopyranosyl (Rd). It is not able to hydrolyze alpha-L-arabinofuranosyl-(1-&gt;6)-alpha-D-glucopyranosyl (Rc).</text>
</comment>
<dbReference type="SMART" id="SM00606">
    <property type="entry name" value="CBD_IV"/>
    <property type="match status" value="1"/>
</dbReference>
<evidence type="ECO:0000256" key="3">
    <source>
        <dbReference type="ARBA" id="ARBA00022801"/>
    </source>
</evidence>
<dbReference type="PRINTS" id="PR00133">
    <property type="entry name" value="GLHYDRLASE3"/>
</dbReference>
<dbReference type="PANTHER" id="PTHR42721">
    <property type="entry name" value="SUGAR HYDROLASE-RELATED"/>
    <property type="match status" value="1"/>
</dbReference>
<dbReference type="InterPro" id="IPR002772">
    <property type="entry name" value="Glyco_hydro_3_C"/>
</dbReference>
<evidence type="ECO:0000256" key="4">
    <source>
        <dbReference type="ARBA" id="ARBA00058905"/>
    </source>
</evidence>